<dbReference type="AlphaFoldDB" id="A0A8H6C714"/>
<accession>A0A8H6C714</accession>
<dbReference type="GeneID" id="59334674"/>
<evidence type="ECO:0008006" key="3">
    <source>
        <dbReference type="Google" id="ProtNLM"/>
    </source>
</evidence>
<keyword evidence="2" id="KW-1185">Reference proteome</keyword>
<evidence type="ECO:0000313" key="1">
    <source>
        <dbReference type="EMBL" id="KAF6217861.1"/>
    </source>
</evidence>
<dbReference type="Proteomes" id="UP000593566">
    <property type="component" value="Unassembled WGS sequence"/>
</dbReference>
<protein>
    <recommendedName>
        <fullName evidence="3">Ankyrin repeat protein</fullName>
    </recommendedName>
</protein>
<reference evidence="1 2" key="1">
    <citation type="journal article" date="2020" name="Genomics">
        <title>Complete, high-quality genomes from long-read metagenomic sequencing of two wolf lichen thalli reveals enigmatic genome architecture.</title>
        <authorList>
            <person name="McKenzie S.K."/>
            <person name="Walston R.F."/>
            <person name="Allen J.L."/>
        </authorList>
    </citation>
    <scope>NUCLEOTIDE SEQUENCE [LARGE SCALE GENOMIC DNA]</scope>
    <source>
        <strain evidence="1">WasteWater1</strain>
    </source>
</reference>
<organism evidence="1 2">
    <name type="scientific">Letharia lupina</name>
    <dbReference type="NCBI Taxonomy" id="560253"/>
    <lineage>
        <taxon>Eukaryota</taxon>
        <taxon>Fungi</taxon>
        <taxon>Dikarya</taxon>
        <taxon>Ascomycota</taxon>
        <taxon>Pezizomycotina</taxon>
        <taxon>Lecanoromycetes</taxon>
        <taxon>OSLEUM clade</taxon>
        <taxon>Lecanoromycetidae</taxon>
        <taxon>Lecanorales</taxon>
        <taxon>Lecanorineae</taxon>
        <taxon>Parmeliaceae</taxon>
        <taxon>Letharia</taxon>
    </lineage>
</organism>
<gene>
    <name evidence="1" type="ORF">HO133_006273</name>
</gene>
<comment type="caution">
    <text evidence="1">The sequence shown here is derived from an EMBL/GenBank/DDBJ whole genome shotgun (WGS) entry which is preliminary data.</text>
</comment>
<proteinExistence type="predicted"/>
<dbReference type="EMBL" id="JACCJB010000024">
    <property type="protein sequence ID" value="KAF6217861.1"/>
    <property type="molecule type" value="Genomic_DNA"/>
</dbReference>
<dbReference type="RefSeq" id="XP_037147296.1">
    <property type="nucleotide sequence ID" value="XM_037297171.1"/>
</dbReference>
<evidence type="ECO:0000313" key="2">
    <source>
        <dbReference type="Proteomes" id="UP000593566"/>
    </source>
</evidence>
<sequence>MNATKEGNELHDLEDANLIGDLDRSHTRYSTWFARQRPAPAQELSAKTTYTLLPIALLPMINQPPPNIEPSCLPDSRRLVVHDESLIRWLLAHGADPNASSRRMGFYAALAPLEVINLLFERGGSTANGRLLNRASDPILQCSPDRGVPINDTLLEHRPGLAHRANAGAAATPFHKCGCGRKCRVGEVFSRTVAPLARIKLPFDTAVGCEQTVTAKILAQGPPLPAPRSGIRAARGWRYAFCTSGGKRSGGSPLGFRVGRLWEIKG</sequence>
<name>A0A8H6C714_9LECA</name>